<reference evidence="1" key="1">
    <citation type="submission" date="2015-07" db="EMBL/GenBank/DDBJ databases">
        <title>MeaNS - Measles Nucleotide Surveillance Program.</title>
        <authorList>
            <person name="Tran T."/>
            <person name="Druce J."/>
        </authorList>
    </citation>
    <scope>NUCLEOTIDE SEQUENCE</scope>
    <source>
        <strain evidence="1">UCB-OBI-ISO-001</strain>
        <tissue evidence="1">Gonad</tissue>
    </source>
</reference>
<evidence type="ECO:0000313" key="1">
    <source>
        <dbReference type="EMBL" id="KOF88166.1"/>
    </source>
</evidence>
<dbReference type="EMBL" id="KQ418223">
    <property type="protein sequence ID" value="KOF88166.1"/>
    <property type="molecule type" value="Genomic_DNA"/>
</dbReference>
<accession>A0A0L8HG07</accession>
<dbReference type="AlphaFoldDB" id="A0A0L8HG07"/>
<proteinExistence type="predicted"/>
<protein>
    <submittedName>
        <fullName evidence="1">Uncharacterized protein</fullName>
    </submittedName>
</protein>
<gene>
    <name evidence="1" type="ORF">OCBIM_22015333mg</name>
</gene>
<sequence>MYPLRAPDMYFCRRMLANYKCFEKISDECSIRFKNIYMRACRCIEMSIKFKTEREIYFASSNTISQNVLLILIISFLL</sequence>
<organism evidence="1">
    <name type="scientific">Octopus bimaculoides</name>
    <name type="common">California two-spotted octopus</name>
    <dbReference type="NCBI Taxonomy" id="37653"/>
    <lineage>
        <taxon>Eukaryota</taxon>
        <taxon>Metazoa</taxon>
        <taxon>Spiralia</taxon>
        <taxon>Lophotrochozoa</taxon>
        <taxon>Mollusca</taxon>
        <taxon>Cephalopoda</taxon>
        <taxon>Coleoidea</taxon>
        <taxon>Octopodiformes</taxon>
        <taxon>Octopoda</taxon>
        <taxon>Incirrata</taxon>
        <taxon>Octopodidae</taxon>
        <taxon>Octopus</taxon>
    </lineage>
</organism>
<name>A0A0L8HG07_OCTBM</name>